<evidence type="ECO:0000256" key="13">
    <source>
        <dbReference type="PIRSR" id="PIRSR602401-1"/>
    </source>
</evidence>
<feature type="transmembrane region" description="Helical" evidence="15">
    <location>
        <begin position="6"/>
        <end position="27"/>
    </location>
</feature>
<protein>
    <submittedName>
        <fullName evidence="16">Cytochrome P450 6k1</fullName>
    </submittedName>
</protein>
<evidence type="ECO:0000256" key="2">
    <source>
        <dbReference type="ARBA" id="ARBA00004174"/>
    </source>
</evidence>
<dbReference type="AlphaFoldDB" id="A0A195FK47"/>
<keyword evidence="6 13" id="KW-0479">Metal-binding</keyword>
<dbReference type="InterPro" id="IPR036396">
    <property type="entry name" value="Cyt_P450_sf"/>
</dbReference>
<dbReference type="STRING" id="34720.A0A195FK47"/>
<proteinExistence type="inferred from homology"/>
<feature type="binding site" description="axial binding residue" evidence="13">
    <location>
        <position position="456"/>
    </location>
    <ligand>
        <name>heme</name>
        <dbReference type="ChEBI" id="CHEBI:30413"/>
    </ligand>
    <ligandPart>
        <name>Fe</name>
        <dbReference type="ChEBI" id="CHEBI:18248"/>
    </ligandPart>
</feature>
<dbReference type="InterPro" id="IPR050476">
    <property type="entry name" value="Insect_CytP450_Detox"/>
</dbReference>
<evidence type="ECO:0000256" key="1">
    <source>
        <dbReference type="ARBA" id="ARBA00001971"/>
    </source>
</evidence>
<evidence type="ECO:0000256" key="14">
    <source>
        <dbReference type="RuleBase" id="RU000461"/>
    </source>
</evidence>
<dbReference type="GO" id="GO:0005789">
    <property type="term" value="C:endoplasmic reticulum membrane"/>
    <property type="evidence" value="ECO:0007669"/>
    <property type="project" value="UniProtKB-SubCell"/>
</dbReference>
<dbReference type="PANTHER" id="PTHR24292">
    <property type="entry name" value="CYTOCHROME P450"/>
    <property type="match status" value="1"/>
</dbReference>
<dbReference type="GO" id="GO:0005506">
    <property type="term" value="F:iron ion binding"/>
    <property type="evidence" value="ECO:0007669"/>
    <property type="project" value="InterPro"/>
</dbReference>
<dbReference type="PROSITE" id="PS00086">
    <property type="entry name" value="CYTOCHROME_P450"/>
    <property type="match status" value="1"/>
</dbReference>
<dbReference type="InterPro" id="IPR002401">
    <property type="entry name" value="Cyt_P450_E_grp-I"/>
</dbReference>
<evidence type="ECO:0000256" key="4">
    <source>
        <dbReference type="ARBA" id="ARBA00010617"/>
    </source>
</evidence>
<sequence>MAFITAYWGLDVMIVLMTLIITVHFYMAHKFNYWKKRNVLHALPISILGNFKDCLLLKKSPGYLLKDFYDQGKGMPYIGFYILNKPSLMVRDRELIKNILIKDFDYFIDRFATPSTTDRLAYSSLFFIKDAAWKILRTKLSPTFSSGKLKKMFELMLECGDNLDTYLESIKLEDKNIELDVKDLSSKFFMDIVGTTAYGLNVNSLNNPDNEFPKYGKQIFKISVLHSIEFFAIFFLPSLVYFINAELFNKKVTVFLRNVFWHTITQRIKSGKKRNDLIDALIELKGKIYRDQDSEKEFTFDGDDLLAQAAIFFIAGYETSSTTVTFTLYELARHPEVQNRLRKEILNALDETDGKITYDMVTKSLPYLDMVVSEILRMYPPLPFLDRITKETYKVPNSDLVLEKGTPIFISLLGVHYDPEYYPTPDKFDPERFTEENKRNRPSCVYLPFGAGPRMCIGFRMGLLQSKLGIIVILRKYEVEPCKKTLIPMVIESASSSTTPLGGTMHLNIRRINNNAN</sequence>
<feature type="transmembrane region" description="Helical" evidence="15">
    <location>
        <begin position="224"/>
        <end position="243"/>
    </location>
</feature>
<keyword evidence="12 15" id="KW-0472">Membrane</keyword>
<accession>A0A195FK47</accession>
<keyword evidence="7" id="KW-0256">Endoplasmic reticulum</keyword>
<evidence type="ECO:0000256" key="11">
    <source>
        <dbReference type="ARBA" id="ARBA00023033"/>
    </source>
</evidence>
<comment type="similarity">
    <text evidence="4 14">Belongs to the cytochrome P450 family.</text>
</comment>
<dbReference type="EMBL" id="KQ981522">
    <property type="protein sequence ID" value="KYN40637.1"/>
    <property type="molecule type" value="Genomic_DNA"/>
</dbReference>
<evidence type="ECO:0000256" key="9">
    <source>
        <dbReference type="ARBA" id="ARBA00023002"/>
    </source>
</evidence>
<keyword evidence="11 14" id="KW-0503">Monooxygenase</keyword>
<keyword evidence="15" id="KW-1133">Transmembrane helix</keyword>
<evidence type="ECO:0000256" key="3">
    <source>
        <dbReference type="ARBA" id="ARBA00004406"/>
    </source>
</evidence>
<evidence type="ECO:0000256" key="6">
    <source>
        <dbReference type="ARBA" id="ARBA00022723"/>
    </source>
</evidence>
<keyword evidence="9 14" id="KW-0560">Oxidoreductase</keyword>
<evidence type="ECO:0000313" key="17">
    <source>
        <dbReference type="Proteomes" id="UP000078541"/>
    </source>
</evidence>
<evidence type="ECO:0000256" key="10">
    <source>
        <dbReference type="ARBA" id="ARBA00023004"/>
    </source>
</evidence>
<dbReference type="InterPro" id="IPR017972">
    <property type="entry name" value="Cyt_P450_CS"/>
</dbReference>
<dbReference type="PRINTS" id="PR00385">
    <property type="entry name" value="P450"/>
</dbReference>
<keyword evidence="17" id="KW-1185">Reference proteome</keyword>
<dbReference type="CDD" id="cd11056">
    <property type="entry name" value="CYP6-like"/>
    <property type="match status" value="1"/>
</dbReference>
<comment type="cofactor">
    <cofactor evidence="1 13">
        <name>heme</name>
        <dbReference type="ChEBI" id="CHEBI:30413"/>
    </cofactor>
</comment>
<comment type="subcellular location">
    <subcellularLocation>
        <location evidence="3">Endoplasmic reticulum membrane</location>
        <topology evidence="3">Peripheral membrane protein</topology>
    </subcellularLocation>
    <subcellularLocation>
        <location evidence="2">Microsome membrane</location>
        <topology evidence="2">Peripheral membrane protein</topology>
    </subcellularLocation>
</comment>
<dbReference type="GO" id="GO:0016705">
    <property type="term" value="F:oxidoreductase activity, acting on paired donors, with incorporation or reduction of molecular oxygen"/>
    <property type="evidence" value="ECO:0007669"/>
    <property type="project" value="InterPro"/>
</dbReference>
<name>A0A195FK47_9HYME</name>
<dbReference type="Gene3D" id="1.10.630.10">
    <property type="entry name" value="Cytochrome P450"/>
    <property type="match status" value="1"/>
</dbReference>
<dbReference type="InterPro" id="IPR001128">
    <property type="entry name" value="Cyt_P450"/>
</dbReference>
<gene>
    <name evidence="16" type="ORF">ALC56_04946</name>
</gene>
<evidence type="ECO:0000256" key="7">
    <source>
        <dbReference type="ARBA" id="ARBA00022824"/>
    </source>
</evidence>
<keyword evidence="8" id="KW-0492">Microsome</keyword>
<dbReference type="GO" id="GO:0004497">
    <property type="term" value="F:monooxygenase activity"/>
    <property type="evidence" value="ECO:0007669"/>
    <property type="project" value="UniProtKB-KW"/>
</dbReference>
<dbReference type="Pfam" id="PF00067">
    <property type="entry name" value="p450"/>
    <property type="match status" value="1"/>
</dbReference>
<keyword evidence="15" id="KW-0812">Transmembrane</keyword>
<evidence type="ECO:0000313" key="16">
    <source>
        <dbReference type="EMBL" id="KYN40637.1"/>
    </source>
</evidence>
<dbReference type="PRINTS" id="PR00463">
    <property type="entry name" value="EP450I"/>
</dbReference>
<dbReference type="PANTHER" id="PTHR24292:SF45">
    <property type="entry name" value="CYTOCHROME P450 6G1-RELATED"/>
    <property type="match status" value="1"/>
</dbReference>
<keyword evidence="5 13" id="KW-0349">Heme</keyword>
<organism evidence="16 17">
    <name type="scientific">Trachymyrmex septentrionalis</name>
    <dbReference type="NCBI Taxonomy" id="34720"/>
    <lineage>
        <taxon>Eukaryota</taxon>
        <taxon>Metazoa</taxon>
        <taxon>Ecdysozoa</taxon>
        <taxon>Arthropoda</taxon>
        <taxon>Hexapoda</taxon>
        <taxon>Insecta</taxon>
        <taxon>Pterygota</taxon>
        <taxon>Neoptera</taxon>
        <taxon>Endopterygota</taxon>
        <taxon>Hymenoptera</taxon>
        <taxon>Apocrita</taxon>
        <taxon>Aculeata</taxon>
        <taxon>Formicoidea</taxon>
        <taxon>Formicidae</taxon>
        <taxon>Myrmicinae</taxon>
        <taxon>Trachymyrmex</taxon>
    </lineage>
</organism>
<evidence type="ECO:0000256" key="8">
    <source>
        <dbReference type="ARBA" id="ARBA00022848"/>
    </source>
</evidence>
<evidence type="ECO:0000256" key="15">
    <source>
        <dbReference type="SAM" id="Phobius"/>
    </source>
</evidence>
<keyword evidence="10 13" id="KW-0408">Iron</keyword>
<evidence type="ECO:0000256" key="5">
    <source>
        <dbReference type="ARBA" id="ARBA00022617"/>
    </source>
</evidence>
<dbReference type="Proteomes" id="UP000078541">
    <property type="component" value="Unassembled WGS sequence"/>
</dbReference>
<dbReference type="SUPFAM" id="SSF48264">
    <property type="entry name" value="Cytochrome P450"/>
    <property type="match status" value="1"/>
</dbReference>
<evidence type="ECO:0000256" key="12">
    <source>
        <dbReference type="ARBA" id="ARBA00023136"/>
    </source>
</evidence>
<dbReference type="FunFam" id="1.10.630.10:FF:000042">
    <property type="entry name" value="Cytochrome P450"/>
    <property type="match status" value="1"/>
</dbReference>
<reference evidence="16 17" key="1">
    <citation type="submission" date="2016-03" db="EMBL/GenBank/DDBJ databases">
        <title>Trachymyrmex septentrionalis WGS genome.</title>
        <authorList>
            <person name="Nygaard S."/>
            <person name="Hu H."/>
            <person name="Boomsma J."/>
            <person name="Zhang G."/>
        </authorList>
    </citation>
    <scope>NUCLEOTIDE SEQUENCE [LARGE SCALE GENOMIC DNA]</scope>
    <source>
        <strain evidence="16">Tsep2-gDNA-1</strain>
        <tissue evidence="16">Whole body</tissue>
    </source>
</reference>
<dbReference type="GO" id="GO:0020037">
    <property type="term" value="F:heme binding"/>
    <property type="evidence" value="ECO:0007669"/>
    <property type="project" value="InterPro"/>
</dbReference>